<name>A0AAW0J144_QUESU</name>
<dbReference type="PANTHER" id="PTHR12010:SF2">
    <property type="entry name" value="40S RIBOSOMAL PROTEIN S29"/>
    <property type="match status" value="1"/>
</dbReference>
<reference evidence="1 2" key="1">
    <citation type="journal article" date="2018" name="Sci. Data">
        <title>The draft genome sequence of cork oak.</title>
        <authorList>
            <person name="Ramos A.M."/>
            <person name="Usie A."/>
            <person name="Barbosa P."/>
            <person name="Barros P.M."/>
            <person name="Capote T."/>
            <person name="Chaves I."/>
            <person name="Simoes F."/>
            <person name="Abreu I."/>
            <person name="Carrasquinho I."/>
            <person name="Faro C."/>
            <person name="Guimaraes J.B."/>
            <person name="Mendonca D."/>
            <person name="Nobrega F."/>
            <person name="Rodrigues L."/>
            <person name="Saibo N.J.M."/>
            <person name="Varela M.C."/>
            <person name="Egas C."/>
            <person name="Matos J."/>
            <person name="Miguel C.M."/>
            <person name="Oliveira M.M."/>
            <person name="Ricardo C.P."/>
            <person name="Goncalves S."/>
        </authorList>
    </citation>
    <scope>NUCLEOTIDE SEQUENCE [LARGE SCALE GENOMIC DNA]</scope>
    <source>
        <strain evidence="2">cv. HL8</strain>
    </source>
</reference>
<protein>
    <submittedName>
        <fullName evidence="1">40s ribosomal protein s29</fullName>
    </submittedName>
</protein>
<dbReference type="GO" id="GO:0002181">
    <property type="term" value="P:cytoplasmic translation"/>
    <property type="evidence" value="ECO:0007669"/>
    <property type="project" value="TreeGrafter"/>
</dbReference>
<comment type="caution">
    <text evidence="1">The sequence shown here is derived from an EMBL/GenBank/DDBJ whole genome shotgun (WGS) entry which is preliminary data.</text>
</comment>
<keyword evidence="1" id="KW-0689">Ribosomal protein</keyword>
<evidence type="ECO:0000313" key="1">
    <source>
        <dbReference type="EMBL" id="KAK7820019.1"/>
    </source>
</evidence>
<dbReference type="Gene3D" id="4.10.830.10">
    <property type="entry name" value="30s Ribosomal Protein S14, Chain N"/>
    <property type="match status" value="1"/>
</dbReference>
<dbReference type="GO" id="GO:0022627">
    <property type="term" value="C:cytosolic small ribosomal subunit"/>
    <property type="evidence" value="ECO:0007669"/>
    <property type="project" value="TreeGrafter"/>
</dbReference>
<proteinExistence type="predicted"/>
<keyword evidence="1" id="KW-0687">Ribonucleoprotein</keyword>
<accession>A0AAW0J144</accession>
<sequence length="155" mass="17007">MICVSLGILKKHNSLKQNDIATKNRMCGNPHGLIRKCGLMCCRQCFCSNAKEISFKEKLWYEFALNSHSAMGKREKCSYRSPSLAPAMTLVVDLGFLLGKLICSRSWPLEFGSEVVIRHGLVGREVVALEAEGADLDLGGEVGIVLVAQGSETEF</sequence>
<dbReference type="InterPro" id="IPR039744">
    <property type="entry name" value="RIbosomal_uS14_euk_arc"/>
</dbReference>
<dbReference type="AlphaFoldDB" id="A0AAW0J144"/>
<dbReference type="Proteomes" id="UP000237347">
    <property type="component" value="Unassembled WGS sequence"/>
</dbReference>
<dbReference type="InterPro" id="IPR043140">
    <property type="entry name" value="Ribosomal_uS14_sf"/>
</dbReference>
<dbReference type="GO" id="GO:0003735">
    <property type="term" value="F:structural constituent of ribosome"/>
    <property type="evidence" value="ECO:0007669"/>
    <property type="project" value="InterPro"/>
</dbReference>
<dbReference type="GO" id="GO:0008270">
    <property type="term" value="F:zinc ion binding"/>
    <property type="evidence" value="ECO:0007669"/>
    <property type="project" value="InterPro"/>
</dbReference>
<gene>
    <name evidence="1" type="primary">RPS29</name>
    <name evidence="1" type="ORF">CFP56_039299</name>
</gene>
<evidence type="ECO:0000313" key="2">
    <source>
        <dbReference type="Proteomes" id="UP000237347"/>
    </source>
</evidence>
<organism evidence="1 2">
    <name type="scientific">Quercus suber</name>
    <name type="common">Cork oak</name>
    <dbReference type="NCBI Taxonomy" id="58331"/>
    <lineage>
        <taxon>Eukaryota</taxon>
        <taxon>Viridiplantae</taxon>
        <taxon>Streptophyta</taxon>
        <taxon>Embryophyta</taxon>
        <taxon>Tracheophyta</taxon>
        <taxon>Spermatophyta</taxon>
        <taxon>Magnoliopsida</taxon>
        <taxon>eudicotyledons</taxon>
        <taxon>Gunneridae</taxon>
        <taxon>Pentapetalae</taxon>
        <taxon>rosids</taxon>
        <taxon>fabids</taxon>
        <taxon>Fagales</taxon>
        <taxon>Fagaceae</taxon>
        <taxon>Quercus</taxon>
    </lineage>
</organism>
<dbReference type="PANTHER" id="PTHR12010">
    <property type="entry name" value="40S RIBOSOMAL PROTEIN S29"/>
    <property type="match status" value="1"/>
</dbReference>
<dbReference type="EMBL" id="PKMF04000757">
    <property type="protein sequence ID" value="KAK7820019.1"/>
    <property type="molecule type" value="Genomic_DNA"/>
</dbReference>
<keyword evidence="2" id="KW-1185">Reference proteome</keyword>